<gene>
    <name evidence="8" type="ORF">C8P63_101155</name>
</gene>
<dbReference type="PANTHER" id="PTHR35794">
    <property type="entry name" value="CELL DIVISION PROTEIN DIVIVA"/>
    <property type="match status" value="1"/>
</dbReference>
<dbReference type="GO" id="GO:0005737">
    <property type="term" value="C:cytoplasm"/>
    <property type="evidence" value="ECO:0007669"/>
    <property type="project" value="UniProtKB-SubCell"/>
</dbReference>
<dbReference type="InterPro" id="IPR019933">
    <property type="entry name" value="DivIVA_domain"/>
</dbReference>
<dbReference type="AlphaFoldDB" id="A0A2T6C9E4"/>
<dbReference type="PANTHER" id="PTHR35794:SF2">
    <property type="entry name" value="CELL DIVISION PROTEIN DIVIVA"/>
    <property type="match status" value="1"/>
</dbReference>
<organism evidence="8 9">
    <name type="scientific">Melghirimyces profundicolus</name>
    <dbReference type="NCBI Taxonomy" id="1242148"/>
    <lineage>
        <taxon>Bacteria</taxon>
        <taxon>Bacillati</taxon>
        <taxon>Bacillota</taxon>
        <taxon>Bacilli</taxon>
        <taxon>Bacillales</taxon>
        <taxon>Thermoactinomycetaceae</taxon>
        <taxon>Melghirimyces</taxon>
    </lineage>
</organism>
<evidence type="ECO:0000313" key="8">
    <source>
        <dbReference type="EMBL" id="PTX64934.1"/>
    </source>
</evidence>
<dbReference type="GO" id="GO:0051301">
    <property type="term" value="P:cell division"/>
    <property type="evidence" value="ECO:0007669"/>
    <property type="project" value="UniProtKB-KW"/>
</dbReference>
<dbReference type="EMBL" id="QBKR01000001">
    <property type="protein sequence ID" value="PTX64934.1"/>
    <property type="molecule type" value="Genomic_DNA"/>
</dbReference>
<protein>
    <submittedName>
        <fullName evidence="8">DivIVA domain-containing protein</fullName>
    </submittedName>
</protein>
<evidence type="ECO:0000256" key="1">
    <source>
        <dbReference type="ARBA" id="ARBA00004496"/>
    </source>
</evidence>
<proteinExistence type="inferred from homology"/>
<reference evidence="8 9" key="1">
    <citation type="submission" date="2018-04" db="EMBL/GenBank/DDBJ databases">
        <title>Genomic Encyclopedia of Archaeal and Bacterial Type Strains, Phase II (KMG-II): from individual species to whole genera.</title>
        <authorList>
            <person name="Goeker M."/>
        </authorList>
    </citation>
    <scope>NUCLEOTIDE SEQUENCE [LARGE SCALE GENOMIC DNA]</scope>
    <source>
        <strain evidence="8 9">DSM 45787</strain>
    </source>
</reference>
<sequence>MRLTPRDIFDKDFKTSLRGYDVDEVNEFLDQVIRSYEDVLEENEKLKQQLKKANQNSKRHKRAMPDEDQDRVIQEILQRLDRLEQMIRR</sequence>
<comment type="similarity">
    <text evidence="2">Belongs to the DivIVA family.</text>
</comment>
<keyword evidence="9" id="KW-1185">Reference proteome</keyword>
<keyword evidence="4" id="KW-0132">Cell division</keyword>
<evidence type="ECO:0000256" key="5">
    <source>
        <dbReference type="ARBA" id="ARBA00023054"/>
    </source>
</evidence>
<keyword evidence="5 7" id="KW-0175">Coiled coil</keyword>
<feature type="coiled-coil region" evidence="7">
    <location>
        <begin position="29"/>
        <end position="63"/>
    </location>
</feature>
<evidence type="ECO:0000256" key="7">
    <source>
        <dbReference type="SAM" id="Coils"/>
    </source>
</evidence>
<keyword evidence="3" id="KW-0963">Cytoplasm</keyword>
<evidence type="ECO:0000256" key="2">
    <source>
        <dbReference type="ARBA" id="ARBA00009008"/>
    </source>
</evidence>
<dbReference type="Gene3D" id="6.10.250.660">
    <property type="match status" value="1"/>
</dbReference>
<comment type="subcellular location">
    <subcellularLocation>
        <location evidence="1">Cytoplasm</location>
    </subcellularLocation>
</comment>
<comment type="caution">
    <text evidence="8">The sequence shown here is derived from an EMBL/GenBank/DDBJ whole genome shotgun (WGS) entry which is preliminary data.</text>
</comment>
<name>A0A2T6C9E4_9BACL</name>
<evidence type="ECO:0000256" key="6">
    <source>
        <dbReference type="ARBA" id="ARBA00023306"/>
    </source>
</evidence>
<dbReference type="OrthoDB" id="389699at2"/>
<dbReference type="NCBIfam" id="TIGR03544">
    <property type="entry name" value="DivI1A_domain"/>
    <property type="match status" value="1"/>
</dbReference>
<dbReference type="Proteomes" id="UP000244240">
    <property type="component" value="Unassembled WGS sequence"/>
</dbReference>
<dbReference type="Pfam" id="PF05103">
    <property type="entry name" value="DivIVA"/>
    <property type="match status" value="1"/>
</dbReference>
<accession>A0A2T6C9E4</accession>
<keyword evidence="6" id="KW-0131">Cell cycle</keyword>
<dbReference type="InterPro" id="IPR007793">
    <property type="entry name" value="DivIVA_fam"/>
</dbReference>
<evidence type="ECO:0000256" key="3">
    <source>
        <dbReference type="ARBA" id="ARBA00022490"/>
    </source>
</evidence>
<evidence type="ECO:0000256" key="4">
    <source>
        <dbReference type="ARBA" id="ARBA00022618"/>
    </source>
</evidence>
<dbReference type="RefSeq" id="WP_108021420.1">
    <property type="nucleotide sequence ID" value="NZ_QBKR01000001.1"/>
</dbReference>
<evidence type="ECO:0000313" key="9">
    <source>
        <dbReference type="Proteomes" id="UP000244240"/>
    </source>
</evidence>